<keyword evidence="11 18" id="KW-0808">Transferase</keyword>
<dbReference type="EMBL" id="JAAYEE010000179">
    <property type="protein sequence ID" value="NLW35871.1"/>
    <property type="molecule type" value="Genomic_DNA"/>
</dbReference>
<evidence type="ECO:0000256" key="12">
    <source>
        <dbReference type="ARBA" id="ARBA00023098"/>
    </source>
</evidence>
<dbReference type="GO" id="GO:0005886">
    <property type="term" value="C:plasma membrane"/>
    <property type="evidence" value="ECO:0007669"/>
    <property type="project" value="UniProtKB-SubCell"/>
</dbReference>
<dbReference type="AlphaFoldDB" id="A0A971M684"/>
<keyword evidence="19" id="KW-0812">Transmembrane</keyword>
<dbReference type="InterPro" id="IPR004552">
    <property type="entry name" value="AGP_acyltrans"/>
</dbReference>
<evidence type="ECO:0000256" key="7">
    <source>
        <dbReference type="ARBA" id="ARBA00016139"/>
    </source>
</evidence>
<evidence type="ECO:0000256" key="15">
    <source>
        <dbReference type="ARBA" id="ARBA00023264"/>
    </source>
</evidence>
<keyword evidence="9 18" id="KW-0444">Lipid biosynthesis</keyword>
<evidence type="ECO:0000256" key="11">
    <source>
        <dbReference type="ARBA" id="ARBA00022679"/>
    </source>
</evidence>
<dbReference type="EC" id="2.3.1.51" evidence="6 18"/>
<proteinExistence type="inferred from homology"/>
<accession>A0A971M684</accession>
<dbReference type="Proteomes" id="UP000777265">
    <property type="component" value="Unassembled WGS sequence"/>
</dbReference>
<comment type="pathway">
    <text evidence="3">Phospholipid metabolism; CDP-diacylglycerol biosynthesis; CDP-diacylglycerol from sn-glycerol 3-phosphate: step 2/3.</text>
</comment>
<dbReference type="NCBIfam" id="TIGR00530">
    <property type="entry name" value="AGP_acyltrn"/>
    <property type="match status" value="1"/>
</dbReference>
<evidence type="ECO:0000256" key="5">
    <source>
        <dbReference type="ARBA" id="ARBA00008655"/>
    </source>
</evidence>
<evidence type="ECO:0000256" key="8">
    <source>
        <dbReference type="ARBA" id="ARBA00022475"/>
    </source>
</evidence>
<keyword evidence="14 18" id="KW-0594">Phospholipid biosynthesis</keyword>
<dbReference type="CDD" id="cd07989">
    <property type="entry name" value="LPLAT_AGPAT-like"/>
    <property type="match status" value="1"/>
</dbReference>
<feature type="transmembrane region" description="Helical" evidence="19">
    <location>
        <begin position="7"/>
        <end position="27"/>
    </location>
</feature>
<evidence type="ECO:0000256" key="1">
    <source>
        <dbReference type="ARBA" id="ARBA00001141"/>
    </source>
</evidence>
<dbReference type="GO" id="GO:0003841">
    <property type="term" value="F:1-acylglycerol-3-phosphate O-acyltransferase activity"/>
    <property type="evidence" value="ECO:0007669"/>
    <property type="project" value="UniProtKB-UniRule"/>
</dbReference>
<evidence type="ECO:0000313" key="21">
    <source>
        <dbReference type="EMBL" id="NLW35871.1"/>
    </source>
</evidence>
<comment type="similarity">
    <text evidence="5 18">Belongs to the 1-acyl-sn-glycerol-3-phosphate acyltransferase family.</text>
</comment>
<comment type="function">
    <text evidence="17">Converts lysophosphatidic acid (LPA) into phosphatidic acid by incorporating acyl moiety at the 2 position.</text>
</comment>
<evidence type="ECO:0000256" key="14">
    <source>
        <dbReference type="ARBA" id="ARBA00023209"/>
    </source>
</evidence>
<comment type="subcellular location">
    <subcellularLocation>
        <location evidence="2">Cell inner membrane</location>
        <topology evidence="2">Peripheral membrane protein</topology>
    </subcellularLocation>
</comment>
<comment type="catalytic activity">
    <reaction evidence="1 18">
        <text>a 1-acyl-sn-glycero-3-phosphate + an acyl-CoA = a 1,2-diacyl-sn-glycero-3-phosphate + CoA</text>
        <dbReference type="Rhea" id="RHEA:19709"/>
        <dbReference type="ChEBI" id="CHEBI:57287"/>
        <dbReference type="ChEBI" id="CHEBI:57970"/>
        <dbReference type="ChEBI" id="CHEBI:58342"/>
        <dbReference type="ChEBI" id="CHEBI:58608"/>
        <dbReference type="EC" id="2.3.1.51"/>
    </reaction>
</comment>
<evidence type="ECO:0000256" key="18">
    <source>
        <dbReference type="RuleBase" id="RU361267"/>
    </source>
</evidence>
<keyword evidence="12 18" id="KW-0443">Lipid metabolism</keyword>
<evidence type="ECO:0000256" key="17">
    <source>
        <dbReference type="ARBA" id="ARBA00037183"/>
    </source>
</evidence>
<organism evidence="21 22">
    <name type="scientific">Syntrophorhabdus aromaticivorans</name>
    <dbReference type="NCBI Taxonomy" id="328301"/>
    <lineage>
        <taxon>Bacteria</taxon>
        <taxon>Pseudomonadati</taxon>
        <taxon>Thermodesulfobacteriota</taxon>
        <taxon>Syntrophorhabdia</taxon>
        <taxon>Syntrophorhabdales</taxon>
        <taxon>Syntrophorhabdaceae</taxon>
        <taxon>Syntrophorhabdus</taxon>
    </lineage>
</organism>
<reference evidence="21" key="1">
    <citation type="journal article" date="2020" name="Biotechnol. Biofuels">
        <title>New insights from the biogas microbiome by comprehensive genome-resolved metagenomics of nearly 1600 species originating from multiple anaerobic digesters.</title>
        <authorList>
            <person name="Campanaro S."/>
            <person name="Treu L."/>
            <person name="Rodriguez-R L.M."/>
            <person name="Kovalovszki A."/>
            <person name="Ziels R.M."/>
            <person name="Maus I."/>
            <person name="Zhu X."/>
            <person name="Kougias P.G."/>
            <person name="Basile A."/>
            <person name="Luo G."/>
            <person name="Schluter A."/>
            <person name="Konstantinidis K.T."/>
            <person name="Angelidaki I."/>
        </authorList>
    </citation>
    <scope>NUCLEOTIDE SEQUENCE</scope>
    <source>
        <strain evidence="21">AS06rmzACSIP_7</strain>
    </source>
</reference>
<evidence type="ECO:0000256" key="16">
    <source>
        <dbReference type="ARBA" id="ARBA00023315"/>
    </source>
</evidence>
<sequence>MRRVVSFLIFIALTIVLSTVAIFLSLFDRRGRVIHDLSRFWARLHLKMNGITVDVSGLRNVTAPPYIFMCNHQSALDIFVLLVSLPVPFKWIAKRELFFIPFLGWAMKGAGYISLDRGNPREALKAIEGAAAKIRGGMNIILFPEGTRSKDGILLPFKKGVFSLALRSKVPIVPVGIYGTSRLQPKGSFFPKQKGRTHVGIGKPIPTAEESRSAKTRIMLDVRREIEQLMEDRQGRSQ</sequence>
<comment type="caution">
    <text evidence="21">The sequence shown here is derived from an EMBL/GenBank/DDBJ whole genome shotgun (WGS) entry which is preliminary data.</text>
</comment>
<feature type="domain" description="Phospholipid/glycerol acyltransferase" evidence="20">
    <location>
        <begin position="66"/>
        <end position="180"/>
    </location>
</feature>
<dbReference type="PANTHER" id="PTHR10434">
    <property type="entry name" value="1-ACYL-SN-GLYCEROL-3-PHOSPHATE ACYLTRANSFERASE"/>
    <property type="match status" value="1"/>
</dbReference>
<dbReference type="SUPFAM" id="SSF69593">
    <property type="entry name" value="Glycerol-3-phosphate (1)-acyltransferase"/>
    <property type="match status" value="1"/>
</dbReference>
<evidence type="ECO:0000256" key="19">
    <source>
        <dbReference type="SAM" id="Phobius"/>
    </source>
</evidence>
<evidence type="ECO:0000256" key="2">
    <source>
        <dbReference type="ARBA" id="ARBA00004417"/>
    </source>
</evidence>
<keyword evidence="16 18" id="KW-0012">Acyltransferase</keyword>
<evidence type="ECO:0000256" key="10">
    <source>
        <dbReference type="ARBA" id="ARBA00022519"/>
    </source>
</evidence>
<name>A0A971M684_9BACT</name>
<comment type="domain">
    <text evidence="18">The HXXXXD motif is essential for acyltransferase activity and may constitute the binding site for the phosphate moiety of the glycerol-3-phosphate.</text>
</comment>
<evidence type="ECO:0000256" key="4">
    <source>
        <dbReference type="ARBA" id="ARBA00005189"/>
    </source>
</evidence>
<comment type="pathway">
    <text evidence="4">Lipid metabolism.</text>
</comment>
<dbReference type="Pfam" id="PF01553">
    <property type="entry name" value="Acyltransferase"/>
    <property type="match status" value="1"/>
</dbReference>
<keyword evidence="8" id="KW-1003">Cell membrane</keyword>
<reference evidence="21" key="2">
    <citation type="submission" date="2020-01" db="EMBL/GenBank/DDBJ databases">
        <authorList>
            <person name="Campanaro S."/>
        </authorList>
    </citation>
    <scope>NUCLEOTIDE SEQUENCE</scope>
    <source>
        <strain evidence="21">AS06rmzACSIP_7</strain>
    </source>
</reference>
<keyword evidence="15 18" id="KW-1208">Phospholipid metabolism</keyword>
<gene>
    <name evidence="21" type="ORF">GXY80_10390</name>
</gene>
<evidence type="ECO:0000256" key="13">
    <source>
        <dbReference type="ARBA" id="ARBA00023136"/>
    </source>
</evidence>
<evidence type="ECO:0000256" key="9">
    <source>
        <dbReference type="ARBA" id="ARBA00022516"/>
    </source>
</evidence>
<keyword evidence="13 19" id="KW-0472">Membrane</keyword>
<keyword evidence="19" id="KW-1133">Transmembrane helix</keyword>
<dbReference type="SMART" id="SM00563">
    <property type="entry name" value="PlsC"/>
    <property type="match status" value="1"/>
</dbReference>
<dbReference type="GO" id="GO:0006654">
    <property type="term" value="P:phosphatidic acid biosynthetic process"/>
    <property type="evidence" value="ECO:0007669"/>
    <property type="project" value="TreeGrafter"/>
</dbReference>
<keyword evidence="10" id="KW-0997">Cell inner membrane</keyword>
<evidence type="ECO:0000259" key="20">
    <source>
        <dbReference type="SMART" id="SM00563"/>
    </source>
</evidence>
<evidence type="ECO:0000256" key="3">
    <source>
        <dbReference type="ARBA" id="ARBA00004728"/>
    </source>
</evidence>
<dbReference type="PANTHER" id="PTHR10434:SF59">
    <property type="entry name" value="1-ACYL-SN-GLYCEROL-3-PHOSPHATE ACYLTRANSFERASE"/>
    <property type="match status" value="1"/>
</dbReference>
<protein>
    <recommendedName>
        <fullName evidence="7 18">1-acyl-sn-glycerol-3-phosphate acyltransferase</fullName>
        <ecNumber evidence="6 18">2.3.1.51</ecNumber>
    </recommendedName>
</protein>
<evidence type="ECO:0000313" key="22">
    <source>
        <dbReference type="Proteomes" id="UP000777265"/>
    </source>
</evidence>
<dbReference type="InterPro" id="IPR002123">
    <property type="entry name" value="Plipid/glycerol_acylTrfase"/>
</dbReference>
<evidence type="ECO:0000256" key="6">
    <source>
        <dbReference type="ARBA" id="ARBA00013211"/>
    </source>
</evidence>